<feature type="non-terminal residue" evidence="1">
    <location>
        <position position="1"/>
    </location>
</feature>
<gene>
    <name evidence="1" type="ORF">CR513_54521</name>
</gene>
<evidence type="ECO:0000313" key="2">
    <source>
        <dbReference type="Proteomes" id="UP000257109"/>
    </source>
</evidence>
<name>A0A371EKU9_MUCPR</name>
<reference evidence="1" key="1">
    <citation type="submission" date="2018-05" db="EMBL/GenBank/DDBJ databases">
        <title>Draft genome of Mucuna pruriens seed.</title>
        <authorList>
            <person name="Nnadi N.E."/>
            <person name="Vos R."/>
            <person name="Hasami M.H."/>
            <person name="Devisetty U.K."/>
            <person name="Aguiy J.C."/>
        </authorList>
    </citation>
    <scope>NUCLEOTIDE SEQUENCE [LARGE SCALE GENOMIC DNA]</scope>
    <source>
        <strain evidence="1">JCA_2017</strain>
    </source>
</reference>
<evidence type="ECO:0008006" key="3">
    <source>
        <dbReference type="Google" id="ProtNLM"/>
    </source>
</evidence>
<sequence>MQKSPLYCFARFKDMGRANELGWICEPDFAKNIFQPVTFIAFHVGLKPPTYHEVSVSYLKKAVDIIQASLEKYKVEWEKWACTLMYDGWIDGKVIPDGPSPFVHGGCHGKRIPSSLHVIAKENLKSTGCVTPVSSRLRLCNPSKGKGRMCDGHRRSLVTLSGSSSTLSKSDSVRIRHLSLRPSRSRLHPRSALSEFTLFSLELVMLGMFPSQHSSHSFFVHEPLKSLGALPTSNTILLERKTHPNP</sequence>
<proteinExistence type="predicted"/>
<keyword evidence="2" id="KW-1185">Reference proteome</keyword>
<protein>
    <recommendedName>
        <fullName evidence="3">DUF659 domain-containing protein</fullName>
    </recommendedName>
</protein>
<dbReference type="EMBL" id="QJKJ01013321">
    <property type="protein sequence ID" value="RDX66685.1"/>
    <property type="molecule type" value="Genomic_DNA"/>
</dbReference>
<comment type="caution">
    <text evidence="1">The sequence shown here is derived from an EMBL/GenBank/DDBJ whole genome shotgun (WGS) entry which is preliminary data.</text>
</comment>
<evidence type="ECO:0000313" key="1">
    <source>
        <dbReference type="EMBL" id="RDX66685.1"/>
    </source>
</evidence>
<dbReference type="AlphaFoldDB" id="A0A371EKU9"/>
<organism evidence="1 2">
    <name type="scientific">Mucuna pruriens</name>
    <name type="common">Velvet bean</name>
    <name type="synonym">Dolichos pruriens</name>
    <dbReference type="NCBI Taxonomy" id="157652"/>
    <lineage>
        <taxon>Eukaryota</taxon>
        <taxon>Viridiplantae</taxon>
        <taxon>Streptophyta</taxon>
        <taxon>Embryophyta</taxon>
        <taxon>Tracheophyta</taxon>
        <taxon>Spermatophyta</taxon>
        <taxon>Magnoliopsida</taxon>
        <taxon>eudicotyledons</taxon>
        <taxon>Gunneridae</taxon>
        <taxon>Pentapetalae</taxon>
        <taxon>rosids</taxon>
        <taxon>fabids</taxon>
        <taxon>Fabales</taxon>
        <taxon>Fabaceae</taxon>
        <taxon>Papilionoideae</taxon>
        <taxon>50 kb inversion clade</taxon>
        <taxon>NPAAA clade</taxon>
        <taxon>indigoferoid/millettioid clade</taxon>
        <taxon>Phaseoleae</taxon>
        <taxon>Mucuna</taxon>
    </lineage>
</organism>
<dbReference type="Proteomes" id="UP000257109">
    <property type="component" value="Unassembled WGS sequence"/>
</dbReference>
<accession>A0A371EKU9</accession>
<dbReference type="OrthoDB" id="2442898at2759"/>